<evidence type="ECO:0000256" key="2">
    <source>
        <dbReference type="ARBA" id="ARBA00022692"/>
    </source>
</evidence>
<dbReference type="Proteomes" id="UP000823868">
    <property type="component" value="Unassembled WGS sequence"/>
</dbReference>
<evidence type="ECO:0000313" key="7">
    <source>
        <dbReference type="EMBL" id="HIY20454.1"/>
    </source>
</evidence>
<dbReference type="EMBL" id="DXDX01000021">
    <property type="protein sequence ID" value="HIY20454.1"/>
    <property type="molecule type" value="Genomic_DNA"/>
</dbReference>
<evidence type="ECO:0000259" key="6">
    <source>
        <dbReference type="Pfam" id="PF01694"/>
    </source>
</evidence>
<reference evidence="7" key="2">
    <citation type="submission" date="2021-04" db="EMBL/GenBank/DDBJ databases">
        <authorList>
            <person name="Gilroy R."/>
        </authorList>
    </citation>
    <scope>NUCLEOTIDE SEQUENCE</scope>
    <source>
        <strain evidence="7">ChiBcec16_6824</strain>
    </source>
</reference>
<sequence length="261" mass="29553">MTIVAVGTALVYLLDQFGRGISLSAILALFPTLVLRGEVWRLVTFVFVPMSGGILLLLELYFYWFIGSALEREWGSAKFTLFYLSGVVLNILFGFLSLLTGDPTTLVTMRYVNLSLFFAFATLYPNLQVLLFFIIPIKVKWLAWVDAALFAWSVISSLLSMDVVGAILPLVAILNYFLFFASDLLGALGYAKRRVQHQTSHQTINFKKAARQAQQKGYIHKCAVCGKTDTDYPDMEFRYCSKCNGYYCYCKDHINNHVHIQ</sequence>
<name>A0A9D1Y6E9_9FIRM</name>
<gene>
    <name evidence="7" type="ORF">H9841_00955</name>
</gene>
<feature type="transmembrane region" description="Helical" evidence="5">
    <location>
        <begin position="111"/>
        <end position="134"/>
    </location>
</feature>
<accession>A0A9D1Y6E9</accession>
<dbReference type="GO" id="GO:0016020">
    <property type="term" value="C:membrane"/>
    <property type="evidence" value="ECO:0007669"/>
    <property type="project" value="UniProtKB-SubCell"/>
</dbReference>
<protein>
    <submittedName>
        <fullName evidence="7">Rhomboid family intramembrane serine protease</fullName>
    </submittedName>
</protein>
<comment type="caution">
    <text evidence="7">The sequence shown here is derived from an EMBL/GenBank/DDBJ whole genome shotgun (WGS) entry which is preliminary data.</text>
</comment>
<keyword evidence="7" id="KW-0378">Hydrolase</keyword>
<evidence type="ECO:0000256" key="3">
    <source>
        <dbReference type="ARBA" id="ARBA00022989"/>
    </source>
</evidence>
<keyword evidence="2 5" id="KW-0812">Transmembrane</keyword>
<dbReference type="AlphaFoldDB" id="A0A9D1Y6E9"/>
<organism evidence="7 8">
    <name type="scientific">Candidatus Flavonifractor merdigallinarum</name>
    <dbReference type="NCBI Taxonomy" id="2838589"/>
    <lineage>
        <taxon>Bacteria</taxon>
        <taxon>Bacillati</taxon>
        <taxon>Bacillota</taxon>
        <taxon>Clostridia</taxon>
        <taxon>Eubacteriales</taxon>
        <taxon>Oscillospiraceae</taxon>
        <taxon>Flavonifractor</taxon>
    </lineage>
</organism>
<keyword evidence="4 5" id="KW-0472">Membrane</keyword>
<feature type="domain" description="Peptidase S54 rhomboid" evidence="6">
    <location>
        <begin position="37"/>
        <end position="166"/>
    </location>
</feature>
<keyword evidence="3 5" id="KW-1133">Transmembrane helix</keyword>
<keyword evidence="7" id="KW-0645">Protease</keyword>
<evidence type="ECO:0000256" key="5">
    <source>
        <dbReference type="SAM" id="Phobius"/>
    </source>
</evidence>
<proteinExistence type="predicted"/>
<evidence type="ECO:0000256" key="4">
    <source>
        <dbReference type="ARBA" id="ARBA00023136"/>
    </source>
</evidence>
<feature type="transmembrane region" description="Helical" evidence="5">
    <location>
        <begin position="167"/>
        <end position="191"/>
    </location>
</feature>
<feature type="transmembrane region" description="Helical" evidence="5">
    <location>
        <begin position="79"/>
        <end position="99"/>
    </location>
</feature>
<dbReference type="InterPro" id="IPR022764">
    <property type="entry name" value="Peptidase_S54_rhomboid_dom"/>
</dbReference>
<dbReference type="SUPFAM" id="SSF144091">
    <property type="entry name" value="Rhomboid-like"/>
    <property type="match status" value="1"/>
</dbReference>
<dbReference type="InterPro" id="IPR035952">
    <property type="entry name" value="Rhomboid-like_sf"/>
</dbReference>
<evidence type="ECO:0000313" key="8">
    <source>
        <dbReference type="Proteomes" id="UP000823868"/>
    </source>
</evidence>
<dbReference type="GO" id="GO:0006508">
    <property type="term" value="P:proteolysis"/>
    <property type="evidence" value="ECO:0007669"/>
    <property type="project" value="UniProtKB-KW"/>
</dbReference>
<reference evidence="7" key="1">
    <citation type="journal article" date="2021" name="PeerJ">
        <title>Extensive microbial diversity within the chicken gut microbiome revealed by metagenomics and culture.</title>
        <authorList>
            <person name="Gilroy R."/>
            <person name="Ravi A."/>
            <person name="Getino M."/>
            <person name="Pursley I."/>
            <person name="Horton D.L."/>
            <person name="Alikhan N.F."/>
            <person name="Baker D."/>
            <person name="Gharbi K."/>
            <person name="Hall N."/>
            <person name="Watson M."/>
            <person name="Adriaenssens E.M."/>
            <person name="Foster-Nyarko E."/>
            <person name="Jarju S."/>
            <person name="Secka A."/>
            <person name="Antonio M."/>
            <person name="Oren A."/>
            <person name="Chaudhuri R.R."/>
            <person name="La Ragione R."/>
            <person name="Hildebrand F."/>
            <person name="Pallen M.J."/>
        </authorList>
    </citation>
    <scope>NUCLEOTIDE SEQUENCE</scope>
    <source>
        <strain evidence="7">ChiBcec16_6824</strain>
    </source>
</reference>
<evidence type="ECO:0000256" key="1">
    <source>
        <dbReference type="ARBA" id="ARBA00004141"/>
    </source>
</evidence>
<dbReference type="Pfam" id="PF01694">
    <property type="entry name" value="Rhomboid"/>
    <property type="match status" value="1"/>
</dbReference>
<comment type="subcellular location">
    <subcellularLocation>
        <location evidence="1">Membrane</location>
        <topology evidence="1">Multi-pass membrane protein</topology>
    </subcellularLocation>
</comment>
<dbReference type="GO" id="GO:0004252">
    <property type="term" value="F:serine-type endopeptidase activity"/>
    <property type="evidence" value="ECO:0007669"/>
    <property type="project" value="InterPro"/>
</dbReference>
<feature type="transmembrane region" description="Helical" evidence="5">
    <location>
        <begin position="40"/>
        <end position="67"/>
    </location>
</feature>
<dbReference type="Gene3D" id="1.20.1540.10">
    <property type="entry name" value="Rhomboid-like"/>
    <property type="match status" value="1"/>
</dbReference>